<protein>
    <submittedName>
        <fullName evidence="1">Uncharacterized protein</fullName>
    </submittedName>
</protein>
<dbReference type="Proteomes" id="UP001231518">
    <property type="component" value="Chromosome 19"/>
</dbReference>
<reference evidence="1" key="1">
    <citation type="submission" date="2023-03" db="EMBL/GenBank/DDBJ databases">
        <title>Chromosome-level genomes of two armyworms, Mythimna separata and Mythimna loreyi, provide insights into the biosynthesis and reception of sex pheromones.</title>
        <authorList>
            <person name="Zhao H."/>
        </authorList>
    </citation>
    <scope>NUCLEOTIDE SEQUENCE</scope>
    <source>
        <strain evidence="1">BeijingLab</strain>
        <tissue evidence="1">Pupa</tissue>
    </source>
</reference>
<gene>
    <name evidence="1" type="ORF">PYW07_006433</name>
</gene>
<evidence type="ECO:0000313" key="1">
    <source>
        <dbReference type="EMBL" id="KAJ8728737.1"/>
    </source>
</evidence>
<proteinExistence type="predicted"/>
<keyword evidence="2" id="KW-1185">Reference proteome</keyword>
<comment type="caution">
    <text evidence="1">The sequence shown here is derived from an EMBL/GenBank/DDBJ whole genome shotgun (WGS) entry which is preliminary data.</text>
</comment>
<sequence length="198" mass="22984">MIQQTLHKSMFIKTRSNSVGALPQEVAASETIFNLNDQNTWQQDRIPLAKRKRVGSKSPQIENAKKKPSMEAYTIPTQNQFEILSGEEDKTDNIETEKPPKPEPIFPKHIQNNIYKSNKIVDEQQPRKLRTYDRTTATYAAKTKNNTESKINPDQPLQIEQLGDILEQMFNRIQTMMLNMVNNMMDRFVQLISSQFKK</sequence>
<accession>A0AAD7YWA5</accession>
<evidence type="ECO:0000313" key="2">
    <source>
        <dbReference type="Proteomes" id="UP001231518"/>
    </source>
</evidence>
<name>A0AAD7YWA5_MYTSE</name>
<dbReference type="EMBL" id="JARGEI010000007">
    <property type="protein sequence ID" value="KAJ8728737.1"/>
    <property type="molecule type" value="Genomic_DNA"/>
</dbReference>
<organism evidence="1 2">
    <name type="scientific">Mythimna separata</name>
    <name type="common">Oriental armyworm</name>
    <name type="synonym">Pseudaletia separata</name>
    <dbReference type="NCBI Taxonomy" id="271217"/>
    <lineage>
        <taxon>Eukaryota</taxon>
        <taxon>Metazoa</taxon>
        <taxon>Ecdysozoa</taxon>
        <taxon>Arthropoda</taxon>
        <taxon>Hexapoda</taxon>
        <taxon>Insecta</taxon>
        <taxon>Pterygota</taxon>
        <taxon>Neoptera</taxon>
        <taxon>Endopterygota</taxon>
        <taxon>Lepidoptera</taxon>
        <taxon>Glossata</taxon>
        <taxon>Ditrysia</taxon>
        <taxon>Noctuoidea</taxon>
        <taxon>Noctuidae</taxon>
        <taxon>Noctuinae</taxon>
        <taxon>Hadenini</taxon>
        <taxon>Mythimna</taxon>
    </lineage>
</organism>
<dbReference type="AlphaFoldDB" id="A0AAD7YWA5"/>